<keyword evidence="4" id="KW-0472">Membrane</keyword>
<dbReference type="KEGG" id="pno:SNOG_00589"/>
<dbReference type="OMA" id="FQGHHFN"/>
<dbReference type="RefSeq" id="XP_001791269.1">
    <property type="nucleotide sequence ID" value="XM_001791217.1"/>
</dbReference>
<comment type="subcellular location">
    <subcellularLocation>
        <location evidence="1">Membrane</location>
        <topology evidence="1">Single-pass membrane protein</topology>
    </subcellularLocation>
</comment>
<feature type="chain" id="PRO_5034563956" description="LicD/FKTN/FKRP nucleotidyltransferase domain-containing protein" evidence="5">
    <location>
        <begin position="21"/>
        <end position="360"/>
    </location>
</feature>
<dbReference type="VEuPathDB" id="FungiDB:JI435_005890"/>
<dbReference type="GO" id="GO:0009100">
    <property type="term" value="P:glycoprotein metabolic process"/>
    <property type="evidence" value="ECO:0007669"/>
    <property type="project" value="UniProtKB-ARBA"/>
</dbReference>
<name>A0A7U2EQB2_PHANO</name>
<keyword evidence="2" id="KW-0812">Transmembrane</keyword>
<dbReference type="PANTHER" id="PTHR15407:SF32">
    <property type="entry name" value="PROTEIN (MNN4), PUTATIVE (AFU_ORTHOLOGUE AFUA_1G03790)-RELATED"/>
    <property type="match status" value="1"/>
</dbReference>
<evidence type="ECO:0000313" key="8">
    <source>
        <dbReference type="Proteomes" id="UP000663193"/>
    </source>
</evidence>
<keyword evidence="3" id="KW-1133">Transmembrane helix</keyword>
<reference evidence="8" key="1">
    <citation type="journal article" date="2021" name="BMC Genomics">
        <title>Chromosome-level genome assembly and manually-curated proteome of model necrotroph Parastagonospora nodorum Sn15 reveals a genome-wide trove of candidate effector homologs, and redundancy of virulence-related functions within an accessory chromosome.</title>
        <authorList>
            <person name="Bertazzoni S."/>
            <person name="Jones D.A.B."/>
            <person name="Phan H.T."/>
            <person name="Tan K.-C."/>
            <person name="Hane J.K."/>
        </authorList>
    </citation>
    <scope>NUCLEOTIDE SEQUENCE [LARGE SCALE GENOMIC DNA]</scope>
    <source>
        <strain evidence="8">SN15 / ATCC MYA-4574 / FGSC 10173)</strain>
    </source>
</reference>
<evidence type="ECO:0000256" key="4">
    <source>
        <dbReference type="ARBA" id="ARBA00023136"/>
    </source>
</evidence>
<dbReference type="PANTHER" id="PTHR15407">
    <property type="entry name" value="FUKUTIN-RELATED"/>
    <property type="match status" value="1"/>
</dbReference>
<evidence type="ECO:0000256" key="5">
    <source>
        <dbReference type="SAM" id="SignalP"/>
    </source>
</evidence>
<evidence type="ECO:0000256" key="1">
    <source>
        <dbReference type="ARBA" id="ARBA00004167"/>
    </source>
</evidence>
<proteinExistence type="predicted"/>
<gene>
    <name evidence="7" type="ORF">JI435_005890</name>
</gene>
<keyword evidence="8" id="KW-1185">Reference proteome</keyword>
<dbReference type="Proteomes" id="UP000663193">
    <property type="component" value="Chromosome 1"/>
</dbReference>
<accession>A0A7U2EQB2</accession>
<dbReference type="GO" id="GO:0016020">
    <property type="term" value="C:membrane"/>
    <property type="evidence" value="ECO:0007669"/>
    <property type="project" value="UniProtKB-SubCell"/>
</dbReference>
<sequence>MKLPTELLFLASLLLYPTASAPTPSINRRSASFPSLRGLTALEHDYSNSEAFSHPTKFFHESTFSHHYDGRFASAELPHHSRQFHLRLMLRAYTEAMARIGIRTWLMHGCLLGWWWNARLMPWDTDLDFMVDEPGIDQLGNWWNMTIHHFTSAELDLHTDPSPDAGVLLADDQGLSLKKLQEDVIRVGGKKYLLEINPHAANASTRDTENVIDARWIDTATGLFIDITTVHIQPVSMDPYADAALFNTADDQELYTKDQHAYSSSQIYPLRESKLENVSVKIPFLYEELLLEEYGKKALTRTWFHGWKFDKERMQWIMDGAEEVVTKYTGEGYKGKGREKEYMRLAGEEAEVGLDDFNGV</sequence>
<dbReference type="InterPro" id="IPR009644">
    <property type="entry name" value="FKTN/MNN4/W02B3.4-1"/>
</dbReference>
<evidence type="ECO:0000256" key="3">
    <source>
        <dbReference type="ARBA" id="ARBA00022989"/>
    </source>
</evidence>
<dbReference type="OrthoDB" id="444255at2759"/>
<dbReference type="EMBL" id="CP069023">
    <property type="protein sequence ID" value="QRC91088.1"/>
    <property type="molecule type" value="Genomic_DNA"/>
</dbReference>
<evidence type="ECO:0000313" key="7">
    <source>
        <dbReference type="EMBL" id="QRC91088.1"/>
    </source>
</evidence>
<protein>
    <recommendedName>
        <fullName evidence="6">LicD/FKTN/FKRP nucleotidyltransferase domain-containing protein</fullName>
    </recommendedName>
</protein>
<organism evidence="7 8">
    <name type="scientific">Phaeosphaeria nodorum (strain SN15 / ATCC MYA-4574 / FGSC 10173)</name>
    <name type="common">Glume blotch fungus</name>
    <name type="synonym">Parastagonospora nodorum</name>
    <dbReference type="NCBI Taxonomy" id="321614"/>
    <lineage>
        <taxon>Eukaryota</taxon>
        <taxon>Fungi</taxon>
        <taxon>Dikarya</taxon>
        <taxon>Ascomycota</taxon>
        <taxon>Pezizomycotina</taxon>
        <taxon>Dothideomycetes</taxon>
        <taxon>Pleosporomycetidae</taxon>
        <taxon>Pleosporales</taxon>
        <taxon>Pleosporineae</taxon>
        <taxon>Phaeosphaeriaceae</taxon>
        <taxon>Parastagonospora</taxon>
    </lineage>
</organism>
<dbReference type="Pfam" id="PF04991">
    <property type="entry name" value="LicD"/>
    <property type="match status" value="1"/>
</dbReference>
<keyword evidence="5" id="KW-0732">Signal</keyword>
<evidence type="ECO:0000259" key="6">
    <source>
        <dbReference type="Pfam" id="PF04991"/>
    </source>
</evidence>
<feature type="signal peptide" evidence="5">
    <location>
        <begin position="1"/>
        <end position="20"/>
    </location>
</feature>
<dbReference type="InterPro" id="IPR007074">
    <property type="entry name" value="LicD/FKTN/FKRP_NTP_transf"/>
</dbReference>
<evidence type="ECO:0000256" key="2">
    <source>
        <dbReference type="ARBA" id="ARBA00022692"/>
    </source>
</evidence>
<dbReference type="AlphaFoldDB" id="A0A7U2EQB2"/>
<feature type="domain" description="LicD/FKTN/FKRP nucleotidyltransferase" evidence="6">
    <location>
        <begin position="101"/>
        <end position="241"/>
    </location>
</feature>